<evidence type="ECO:0000256" key="1">
    <source>
        <dbReference type="SAM" id="SignalP"/>
    </source>
</evidence>
<reference evidence="4" key="1">
    <citation type="submission" date="2012-12" db="EMBL/GenBank/DDBJ databases">
        <authorList>
            <person name="Hellsten U."/>
            <person name="Grimwood J."/>
            <person name="Chapman J.A."/>
            <person name="Shapiro H."/>
            <person name="Aerts A."/>
            <person name="Otillar R.P."/>
            <person name="Terry A.Y."/>
            <person name="Boore J.L."/>
            <person name="Simakov O."/>
            <person name="Marletaz F."/>
            <person name="Cho S.-J."/>
            <person name="Edsinger-Gonzales E."/>
            <person name="Havlak P."/>
            <person name="Kuo D.-H."/>
            <person name="Larsson T."/>
            <person name="Lv J."/>
            <person name="Arendt D."/>
            <person name="Savage R."/>
            <person name="Osoegawa K."/>
            <person name="de Jong P."/>
            <person name="Lindberg D.R."/>
            <person name="Seaver E.C."/>
            <person name="Weisblat D.A."/>
            <person name="Putnam N.H."/>
            <person name="Grigoriev I.V."/>
            <person name="Rokhsar D.S."/>
        </authorList>
    </citation>
    <scope>NUCLEOTIDE SEQUENCE</scope>
    <source>
        <strain evidence="4">I ESC-2004</strain>
    </source>
</reference>
<keyword evidence="1" id="KW-0732">Signal</keyword>
<accession>R7U1M2</accession>
<protein>
    <submittedName>
        <fullName evidence="2 3">Uncharacterized protein</fullName>
    </submittedName>
</protein>
<organism evidence="2">
    <name type="scientific">Capitella teleta</name>
    <name type="common">Polychaete worm</name>
    <dbReference type="NCBI Taxonomy" id="283909"/>
    <lineage>
        <taxon>Eukaryota</taxon>
        <taxon>Metazoa</taxon>
        <taxon>Spiralia</taxon>
        <taxon>Lophotrochozoa</taxon>
        <taxon>Annelida</taxon>
        <taxon>Polychaeta</taxon>
        <taxon>Sedentaria</taxon>
        <taxon>Scolecida</taxon>
        <taxon>Capitellidae</taxon>
        <taxon>Capitella</taxon>
    </lineage>
</organism>
<evidence type="ECO:0000313" key="4">
    <source>
        <dbReference type="Proteomes" id="UP000014760"/>
    </source>
</evidence>
<proteinExistence type="predicted"/>
<evidence type="ECO:0000313" key="2">
    <source>
        <dbReference type="EMBL" id="ELT99859.1"/>
    </source>
</evidence>
<dbReference type="HOGENOM" id="CLU_1078666_0_0_1"/>
<sequence>MKGFWINLWSFLFVSNVASISDTWSVGDIMGRLDSKGMLAFWRDFSISSDLPDPSDDFDRILIQIEEFQLIKPDGTRIDLLQASDEQISVFEPDSWNFNFNDISGVGKSLKINTAHFREKLAVFLYIFSENGTIFRESKLQVKLHSQDAFLGLKFPRFLVSPEVQASCNSGRCRLEVSFGIKSQMLSRSMRNTGKQGAIENLVAFDFNIGQSSKMTLTNKVRPVQGREALVSLHSSRTICREEEFPVHCVDVISITLG</sequence>
<reference evidence="3" key="3">
    <citation type="submission" date="2015-06" db="UniProtKB">
        <authorList>
            <consortium name="EnsemblMetazoa"/>
        </authorList>
    </citation>
    <scope>IDENTIFICATION</scope>
</reference>
<dbReference type="AlphaFoldDB" id="R7U1M2"/>
<name>R7U1M2_CAPTE</name>
<feature type="signal peptide" evidence="1">
    <location>
        <begin position="1"/>
        <end position="19"/>
    </location>
</feature>
<dbReference type="EMBL" id="KB306459">
    <property type="protein sequence ID" value="ELT99859.1"/>
    <property type="molecule type" value="Genomic_DNA"/>
</dbReference>
<keyword evidence="4" id="KW-1185">Reference proteome</keyword>
<reference evidence="2 4" key="2">
    <citation type="journal article" date="2013" name="Nature">
        <title>Insights into bilaterian evolution from three spiralian genomes.</title>
        <authorList>
            <person name="Simakov O."/>
            <person name="Marletaz F."/>
            <person name="Cho S.J."/>
            <person name="Edsinger-Gonzales E."/>
            <person name="Havlak P."/>
            <person name="Hellsten U."/>
            <person name="Kuo D.H."/>
            <person name="Larsson T."/>
            <person name="Lv J."/>
            <person name="Arendt D."/>
            <person name="Savage R."/>
            <person name="Osoegawa K."/>
            <person name="de Jong P."/>
            <person name="Grimwood J."/>
            <person name="Chapman J.A."/>
            <person name="Shapiro H."/>
            <person name="Aerts A."/>
            <person name="Otillar R.P."/>
            <person name="Terry A.Y."/>
            <person name="Boore J.L."/>
            <person name="Grigoriev I.V."/>
            <person name="Lindberg D.R."/>
            <person name="Seaver E.C."/>
            <person name="Weisblat D.A."/>
            <person name="Putnam N.H."/>
            <person name="Rokhsar D.S."/>
        </authorList>
    </citation>
    <scope>NUCLEOTIDE SEQUENCE</scope>
    <source>
        <strain evidence="2 4">I ESC-2004</strain>
    </source>
</reference>
<dbReference type="Proteomes" id="UP000014760">
    <property type="component" value="Unassembled WGS sequence"/>
</dbReference>
<evidence type="ECO:0000313" key="3">
    <source>
        <dbReference type="EnsemblMetazoa" id="CapteP210845"/>
    </source>
</evidence>
<feature type="chain" id="PRO_5008787572" evidence="1">
    <location>
        <begin position="20"/>
        <end position="258"/>
    </location>
</feature>
<dbReference type="EnsemblMetazoa" id="CapteT210845">
    <property type="protein sequence ID" value="CapteP210845"/>
    <property type="gene ID" value="CapteG210845"/>
</dbReference>
<gene>
    <name evidence="2" type="ORF">CAPTEDRAFT_210845</name>
</gene>
<dbReference type="EMBL" id="AMQN01001901">
    <property type="status" value="NOT_ANNOTATED_CDS"/>
    <property type="molecule type" value="Genomic_DNA"/>
</dbReference>